<dbReference type="AlphaFoldDB" id="A0A2Y9BKI4"/>
<evidence type="ECO:0000313" key="3">
    <source>
        <dbReference type="Proteomes" id="UP000245845"/>
    </source>
</evidence>
<evidence type="ECO:0000313" key="2">
    <source>
        <dbReference type="EMBL" id="PWJ29087.1"/>
    </source>
</evidence>
<dbReference type="Proteomes" id="UP000245845">
    <property type="component" value="Unassembled WGS sequence"/>
</dbReference>
<dbReference type="RefSeq" id="WP_109731619.1">
    <property type="nucleotide sequence ID" value="NZ_BAAACK010000011.1"/>
</dbReference>
<proteinExistence type="predicted"/>
<accession>A0A2Y9BKI4</accession>
<gene>
    <name evidence="2" type="ORF">A8806_107236</name>
</gene>
<evidence type="ECO:0000256" key="1">
    <source>
        <dbReference type="SAM" id="MobiDB-lite"/>
    </source>
</evidence>
<dbReference type="EMBL" id="QGDL01000007">
    <property type="protein sequence ID" value="PWJ29087.1"/>
    <property type="molecule type" value="Genomic_DNA"/>
</dbReference>
<organism evidence="2 3">
    <name type="scientific">Faecalicatena orotica</name>
    <dbReference type="NCBI Taxonomy" id="1544"/>
    <lineage>
        <taxon>Bacteria</taxon>
        <taxon>Bacillati</taxon>
        <taxon>Bacillota</taxon>
        <taxon>Clostridia</taxon>
        <taxon>Lachnospirales</taxon>
        <taxon>Lachnospiraceae</taxon>
        <taxon>Faecalicatena</taxon>
    </lineage>
</organism>
<name>A0A2Y9BKI4_9FIRM</name>
<feature type="region of interest" description="Disordered" evidence="1">
    <location>
        <begin position="1"/>
        <end position="21"/>
    </location>
</feature>
<comment type="caution">
    <text evidence="2">The sequence shown here is derived from an EMBL/GenBank/DDBJ whole genome shotgun (WGS) entry which is preliminary data.</text>
</comment>
<reference evidence="2 3" key="1">
    <citation type="submission" date="2018-05" db="EMBL/GenBank/DDBJ databases">
        <title>The Hungate 1000. A catalogue of reference genomes from the rumen microbiome.</title>
        <authorList>
            <person name="Kelly W."/>
        </authorList>
    </citation>
    <scope>NUCLEOTIDE SEQUENCE [LARGE SCALE GENOMIC DNA]</scope>
    <source>
        <strain evidence="2 3">NLAE-zl-C242</strain>
    </source>
</reference>
<keyword evidence="3" id="KW-1185">Reference proteome</keyword>
<protein>
    <submittedName>
        <fullName evidence="2">Uncharacterized protein</fullName>
    </submittedName>
</protein>
<sequence>MDSKITTLPGNPDEYSGSGINECDKSARNIYVISSKPTEQAMSESIYKKLEAEREGFKVIIEFPDNSDDEAVIHEEIKQILSNLLQEQMMKIS</sequence>